<keyword evidence="1" id="KW-0812">Transmembrane</keyword>
<protein>
    <submittedName>
        <fullName evidence="2">Uncharacterized protein</fullName>
    </submittedName>
</protein>
<keyword evidence="3" id="KW-1185">Reference proteome</keyword>
<dbReference type="RefSeq" id="YP_009853853.1">
    <property type="nucleotide sequence ID" value="NC_048824.1"/>
</dbReference>
<name>A0A649VDE2_9CAUD</name>
<feature type="transmembrane region" description="Helical" evidence="1">
    <location>
        <begin position="39"/>
        <end position="57"/>
    </location>
</feature>
<dbReference type="KEGG" id="vg:55624551"/>
<reference evidence="2 3" key="1">
    <citation type="submission" date="2019-10" db="EMBL/GenBank/DDBJ databases">
        <authorList>
            <person name="Garlena R.A."/>
            <person name="Russell D.A."/>
            <person name="Pope W.H."/>
            <person name="Jacobs-Sera D."/>
            <person name="Hatfull G.F."/>
        </authorList>
    </citation>
    <scope>NUCLEOTIDE SEQUENCE [LARGE SCALE GENOMIC DNA]</scope>
</reference>
<dbReference type="Proteomes" id="UP000423609">
    <property type="component" value="Segment"/>
</dbReference>
<evidence type="ECO:0000256" key="1">
    <source>
        <dbReference type="SAM" id="Phobius"/>
    </source>
</evidence>
<dbReference type="EMBL" id="MN585993">
    <property type="protein sequence ID" value="QGJ90139.1"/>
    <property type="molecule type" value="Genomic_DNA"/>
</dbReference>
<sequence length="86" mass="9731">MKLIGIWVFIVGVLLTLTGVWSIFDFLARDLDLQLGIGALIRVVNGTTFIMISMAIYRAHQYLEQPTKFEFPSLSKLLKGNDDDKI</sequence>
<accession>A0A649VDE2</accession>
<evidence type="ECO:0000313" key="3">
    <source>
        <dbReference type="Proteomes" id="UP000423609"/>
    </source>
</evidence>
<keyword evidence="1" id="KW-0472">Membrane</keyword>
<organism evidence="2 3">
    <name type="scientific">Mycobacterium phage Indlulamithi</name>
    <dbReference type="NCBI Taxonomy" id="2656582"/>
    <lineage>
        <taxon>Viruses</taxon>
        <taxon>Duplodnaviria</taxon>
        <taxon>Heunggongvirae</taxon>
        <taxon>Uroviricota</taxon>
        <taxon>Caudoviricetes</taxon>
        <taxon>Indlulamithivirus</taxon>
        <taxon>Indlulamithivirus indlulamithi</taxon>
    </lineage>
</organism>
<feature type="transmembrane region" description="Helical" evidence="1">
    <location>
        <begin position="6"/>
        <end position="27"/>
    </location>
</feature>
<gene>
    <name evidence="2" type="primary">102</name>
    <name evidence="2" type="ORF">PBI_INDLULAMITHI_102</name>
</gene>
<evidence type="ECO:0000313" key="2">
    <source>
        <dbReference type="EMBL" id="QGJ90139.1"/>
    </source>
</evidence>
<dbReference type="GeneID" id="55624551"/>
<keyword evidence="1" id="KW-1133">Transmembrane helix</keyword>
<proteinExistence type="predicted"/>